<evidence type="ECO:0000256" key="3">
    <source>
        <dbReference type="ARBA" id="ARBA00022989"/>
    </source>
</evidence>
<dbReference type="PANTHER" id="PTHR30168:SF0">
    <property type="entry name" value="INNER MEMBRANE PROTEIN"/>
    <property type="match status" value="1"/>
</dbReference>
<comment type="caution">
    <text evidence="6">The sequence shown here is derived from an EMBL/GenBank/DDBJ whole genome shotgun (WGS) entry which is preliminary data.</text>
</comment>
<dbReference type="RefSeq" id="WP_381510978.1">
    <property type="nucleotide sequence ID" value="NZ_JBHUEL010000002.1"/>
</dbReference>
<evidence type="ECO:0000256" key="4">
    <source>
        <dbReference type="ARBA" id="ARBA00023136"/>
    </source>
</evidence>
<dbReference type="EMBL" id="JBHUEL010000002">
    <property type="protein sequence ID" value="MFD1765633.1"/>
    <property type="molecule type" value="Genomic_DNA"/>
</dbReference>
<dbReference type="Proteomes" id="UP001597215">
    <property type="component" value="Unassembled WGS sequence"/>
</dbReference>
<keyword evidence="4 5" id="KW-0472">Membrane</keyword>
<evidence type="ECO:0000256" key="1">
    <source>
        <dbReference type="ARBA" id="ARBA00004167"/>
    </source>
</evidence>
<accession>A0ABW4M9B3</accession>
<dbReference type="Pfam" id="PF04228">
    <property type="entry name" value="Zn_peptidase"/>
    <property type="match status" value="1"/>
</dbReference>
<evidence type="ECO:0000256" key="2">
    <source>
        <dbReference type="ARBA" id="ARBA00022692"/>
    </source>
</evidence>
<keyword evidence="3 5" id="KW-1133">Transmembrane helix</keyword>
<sequence>MRLDDLDPTSNANDQGAGGSGFNMGGGGGLGSLLFGLLPMLLGRKMGCGTLLIIAAIGFFLFSSGSLNLGGSGVAPGDATQQASGGNVACDTEAELFACRVMKSTEDTWGAIFAEAGQRYQPAKIEFYQGGGQSGCGAAQAAMGPFYCPADNGVYLDTSFFDQLQQMSGGGDFANAYVVAHEVGHHIQNLTGVADQVRRAQSRLSQEEGNALQVRMELQADCYAGVWAGRNANRIEPGDIEEGMKAAHAIGDDKLMLDAGRAPVESMFTHGTSEQRMAALQRGLKDARRRAGTGGKHVHTWHVRTTDGRFTTGAEKR</sequence>
<gene>
    <name evidence="6" type="ORF">ACFSAG_02095</name>
</gene>
<dbReference type="PANTHER" id="PTHR30168">
    <property type="entry name" value="PUTATIVE MEMBRANE PROTEIN YPFJ"/>
    <property type="match status" value="1"/>
</dbReference>
<keyword evidence="7" id="KW-1185">Reference proteome</keyword>
<dbReference type="InterPro" id="IPR007343">
    <property type="entry name" value="Uncharacterised_pept_Zn_put"/>
</dbReference>
<evidence type="ECO:0000313" key="6">
    <source>
        <dbReference type="EMBL" id="MFD1765633.1"/>
    </source>
</evidence>
<evidence type="ECO:0000256" key="5">
    <source>
        <dbReference type="SAM" id="Phobius"/>
    </source>
</evidence>
<name>A0ABW4M9B3_9SPHN</name>
<reference evidence="7" key="1">
    <citation type="journal article" date="2019" name="Int. J. Syst. Evol. Microbiol.">
        <title>The Global Catalogue of Microorganisms (GCM) 10K type strain sequencing project: providing services to taxonomists for standard genome sequencing and annotation.</title>
        <authorList>
            <consortium name="The Broad Institute Genomics Platform"/>
            <consortium name="The Broad Institute Genome Sequencing Center for Infectious Disease"/>
            <person name="Wu L."/>
            <person name="Ma J."/>
        </authorList>
    </citation>
    <scope>NUCLEOTIDE SEQUENCE [LARGE SCALE GENOMIC DNA]</scope>
    <source>
        <strain evidence="7">CGMCC 1.12449</strain>
    </source>
</reference>
<organism evidence="6 7">
    <name type="scientific">Sphingorhabdus buctiana</name>
    <dbReference type="NCBI Taxonomy" id="1508805"/>
    <lineage>
        <taxon>Bacteria</taxon>
        <taxon>Pseudomonadati</taxon>
        <taxon>Pseudomonadota</taxon>
        <taxon>Alphaproteobacteria</taxon>
        <taxon>Sphingomonadales</taxon>
        <taxon>Sphingomonadaceae</taxon>
        <taxon>Sphingorhabdus</taxon>
    </lineage>
</organism>
<proteinExistence type="predicted"/>
<comment type="subcellular location">
    <subcellularLocation>
        <location evidence="1">Membrane</location>
        <topology evidence="1">Single-pass membrane protein</topology>
    </subcellularLocation>
</comment>
<feature type="transmembrane region" description="Helical" evidence="5">
    <location>
        <begin position="49"/>
        <end position="67"/>
    </location>
</feature>
<evidence type="ECO:0000313" key="7">
    <source>
        <dbReference type="Proteomes" id="UP001597215"/>
    </source>
</evidence>
<protein>
    <submittedName>
        <fullName evidence="6">Neutral zinc metallopeptidase</fullName>
    </submittedName>
</protein>
<keyword evidence="2 5" id="KW-0812">Transmembrane</keyword>
<feature type="transmembrane region" description="Helical" evidence="5">
    <location>
        <begin position="20"/>
        <end position="42"/>
    </location>
</feature>